<gene>
    <name evidence="1" type="ORF">NCTC10005_01856</name>
</gene>
<proteinExistence type="predicted"/>
<dbReference type="EMBL" id="UGJB01000004">
    <property type="protein sequence ID" value="STQ09153.1"/>
    <property type="molecule type" value="Genomic_DNA"/>
</dbReference>
<evidence type="ECO:0000313" key="2">
    <source>
        <dbReference type="Proteomes" id="UP000255106"/>
    </source>
</evidence>
<dbReference type="Proteomes" id="UP000255106">
    <property type="component" value="Unassembled WGS sequence"/>
</dbReference>
<dbReference type="RefSeq" id="WP_044157615.1">
    <property type="nucleotide sequence ID" value="NZ_CP056776.1"/>
</dbReference>
<dbReference type="AlphaFoldDB" id="A0A0M7E7F4"/>
<evidence type="ECO:0000313" key="1">
    <source>
        <dbReference type="EMBL" id="STQ09153.1"/>
    </source>
</evidence>
<organism evidence="1 2">
    <name type="scientific">Enterobacter cloacae</name>
    <dbReference type="NCBI Taxonomy" id="550"/>
    <lineage>
        <taxon>Bacteria</taxon>
        <taxon>Pseudomonadati</taxon>
        <taxon>Pseudomonadota</taxon>
        <taxon>Gammaproteobacteria</taxon>
        <taxon>Enterobacterales</taxon>
        <taxon>Enterobacteriaceae</taxon>
        <taxon>Enterobacter</taxon>
        <taxon>Enterobacter cloacae complex</taxon>
    </lineage>
</organism>
<protein>
    <submittedName>
        <fullName evidence="1">Uncharacterized protein</fullName>
    </submittedName>
</protein>
<sequence>MRSLISFAIFLAFSGFVLPERSYSSDSYSERYSIPDSLYDQLDQIGFNENELEEIAVDGSVLSIKFDSEKLNTKRAYKIISVICDYTRNNPAEWQGLEFATIEIMDFLQSNRLIFFGGIKGCLRLPAHPNDEQIKPYTEIKRGY</sequence>
<reference evidence="1 2" key="1">
    <citation type="submission" date="2018-06" db="EMBL/GenBank/DDBJ databases">
        <authorList>
            <consortium name="Pathogen Informatics"/>
            <person name="Doyle S."/>
        </authorList>
    </citation>
    <scope>NUCLEOTIDE SEQUENCE [LARGE SCALE GENOMIC DNA]</scope>
    <source>
        <strain evidence="1 2">NCTC10005</strain>
    </source>
</reference>
<accession>A0A0M7E7F4</accession>
<name>A0A0M7E7F4_ENTCL</name>